<dbReference type="Proteomes" id="UP000002217">
    <property type="component" value="Chromosome"/>
</dbReference>
<dbReference type="HOGENOM" id="CLU_1683718_0_0_9"/>
<sequence length="156" mass="17986">MQGDKFSEKTKITSYSSTEDTPTPKTSSLSFTEQNNSSEEMKMIMKAVPNAYFSSVDNVKVTITNNTSIKVYTGLDYSIEHYNGSAWDKIPLEVFINDVMIILLPQESKDFIIHLYPEQYDYQSGRYRVCKTVSTTQRIDDPERRTYDLTAEFNID</sequence>
<dbReference type="InterPro" id="IPR046878">
    <property type="entry name" value="Big_14"/>
</dbReference>
<reference evidence="3 4" key="1">
    <citation type="journal article" date="2009" name="Stand. Genomic Sci.">
        <title>Complete genome sequence of Desulfotomaculum acetoxidans type strain (5575).</title>
        <authorList>
            <person name="Spring S."/>
            <person name="Lapidus A."/>
            <person name="Schroder M."/>
            <person name="Gleim D."/>
            <person name="Sims D."/>
            <person name="Meincke L."/>
            <person name="Glavina Del Rio T."/>
            <person name="Tice H."/>
            <person name="Copeland A."/>
            <person name="Cheng J.F."/>
            <person name="Lucas S."/>
            <person name="Chen F."/>
            <person name="Nolan M."/>
            <person name="Bruce D."/>
            <person name="Goodwin L."/>
            <person name="Pitluck S."/>
            <person name="Ivanova N."/>
            <person name="Mavromatis K."/>
            <person name="Mikhailova N."/>
            <person name="Pati A."/>
            <person name="Chen A."/>
            <person name="Palaniappan K."/>
            <person name="Land M."/>
            <person name="Hauser L."/>
            <person name="Chang Y.J."/>
            <person name="Jeffries C.D."/>
            <person name="Chain P."/>
            <person name="Saunders E."/>
            <person name="Brettin T."/>
            <person name="Detter J.C."/>
            <person name="Goker M."/>
            <person name="Bristow J."/>
            <person name="Eisen J.A."/>
            <person name="Markowitz V."/>
            <person name="Hugenholtz P."/>
            <person name="Kyrpides N.C."/>
            <person name="Klenk H.P."/>
            <person name="Han C."/>
        </authorList>
    </citation>
    <scope>NUCLEOTIDE SEQUENCE [LARGE SCALE GENOMIC DNA]</scope>
    <source>
        <strain evidence="4">ATCC 49208 / DSM 771 / VKM B-1644</strain>
    </source>
</reference>
<feature type="compositionally biased region" description="Basic and acidic residues" evidence="1">
    <location>
        <begin position="1"/>
        <end position="11"/>
    </location>
</feature>
<gene>
    <name evidence="3" type="ordered locus">Dtox_3514</name>
</gene>
<feature type="region of interest" description="Disordered" evidence="1">
    <location>
        <begin position="1"/>
        <end position="31"/>
    </location>
</feature>
<evidence type="ECO:0000256" key="1">
    <source>
        <dbReference type="SAM" id="MobiDB-lite"/>
    </source>
</evidence>
<accession>C8VVU5</accession>
<name>C8VVU5_DESAS</name>
<dbReference type="KEGG" id="dae:Dtox_3514"/>
<dbReference type="RefSeq" id="WP_015758922.1">
    <property type="nucleotide sequence ID" value="NC_013216.1"/>
</dbReference>
<dbReference type="Pfam" id="PF20251">
    <property type="entry name" value="Big_14"/>
    <property type="match status" value="1"/>
</dbReference>
<evidence type="ECO:0000259" key="2">
    <source>
        <dbReference type="Pfam" id="PF20251"/>
    </source>
</evidence>
<feature type="compositionally biased region" description="Polar residues" evidence="1">
    <location>
        <begin position="12"/>
        <end position="31"/>
    </location>
</feature>
<protein>
    <recommendedName>
        <fullName evidence="2">Bacterial Ig-like domain-containing protein</fullName>
    </recommendedName>
</protein>
<evidence type="ECO:0000313" key="3">
    <source>
        <dbReference type="EMBL" id="ACV64232.1"/>
    </source>
</evidence>
<keyword evidence="4" id="KW-1185">Reference proteome</keyword>
<feature type="domain" description="Bacterial Ig-like" evidence="2">
    <location>
        <begin position="42"/>
        <end position="153"/>
    </location>
</feature>
<proteinExistence type="predicted"/>
<dbReference type="OrthoDB" id="2085239at2"/>
<dbReference type="AlphaFoldDB" id="C8VVU5"/>
<dbReference type="EMBL" id="CP001720">
    <property type="protein sequence ID" value="ACV64232.1"/>
    <property type="molecule type" value="Genomic_DNA"/>
</dbReference>
<organism evidence="3 4">
    <name type="scientific">Desulfofarcimen acetoxidans (strain ATCC 49208 / DSM 771 / KCTC 5769 / VKM B-1644 / 5575)</name>
    <name type="common">Desulfotomaculum acetoxidans</name>
    <dbReference type="NCBI Taxonomy" id="485916"/>
    <lineage>
        <taxon>Bacteria</taxon>
        <taxon>Bacillati</taxon>
        <taxon>Bacillota</taxon>
        <taxon>Clostridia</taxon>
        <taxon>Eubacteriales</taxon>
        <taxon>Peptococcaceae</taxon>
        <taxon>Desulfofarcimen</taxon>
    </lineage>
</organism>
<evidence type="ECO:0000313" key="4">
    <source>
        <dbReference type="Proteomes" id="UP000002217"/>
    </source>
</evidence>